<proteinExistence type="predicted"/>
<name>A0ABP3GZP4_9ALTE</name>
<dbReference type="RefSeq" id="WP_343844761.1">
    <property type="nucleotide sequence ID" value="NZ_BAAAEI010000010.1"/>
</dbReference>
<gene>
    <name evidence="2" type="ORF">GCM10009092_21110</name>
</gene>
<evidence type="ECO:0000313" key="2">
    <source>
        <dbReference type="EMBL" id="GAA0356657.1"/>
    </source>
</evidence>
<dbReference type="Pfam" id="PF01553">
    <property type="entry name" value="Acyltransferase"/>
    <property type="match status" value="1"/>
</dbReference>
<feature type="domain" description="Phospholipid/glycerol acyltransferase" evidence="1">
    <location>
        <begin position="32"/>
        <end position="153"/>
    </location>
</feature>
<comment type="caution">
    <text evidence="2">The sequence shown here is derived from an EMBL/GenBank/DDBJ whole genome shotgun (WGS) entry which is preliminary data.</text>
</comment>
<organism evidence="2 3">
    <name type="scientific">Bowmanella denitrificans</name>
    <dbReference type="NCBI Taxonomy" id="366582"/>
    <lineage>
        <taxon>Bacteria</taxon>
        <taxon>Pseudomonadati</taxon>
        <taxon>Pseudomonadota</taxon>
        <taxon>Gammaproteobacteria</taxon>
        <taxon>Alteromonadales</taxon>
        <taxon>Alteromonadaceae</taxon>
        <taxon>Bowmanella</taxon>
    </lineage>
</organism>
<sequence length="225" mass="25410">MTKFLSFLLMGLVKVLAHMFYRGQPNWLSKEQESSLKDVRLVVFLNHTSLFEPLFIRFAPWSFVWLIAHKVIVPGADVTLDRPLAGTLLKTLLPGVIPITRKADESWEHFLSLVNTDVITAILPEGRMKRRNGLDKDGKPMSVRGGVADILARLDNGKMLFLYSGGLHHIQCPGEKLPRLFKTLTANLQIVDIQAYKQTVNQRSEVNFKAKVMADMNARLDAFVP</sequence>
<accession>A0ABP3GZP4</accession>
<reference evidence="3" key="1">
    <citation type="journal article" date="2019" name="Int. J. Syst. Evol. Microbiol.">
        <title>The Global Catalogue of Microorganisms (GCM) 10K type strain sequencing project: providing services to taxonomists for standard genome sequencing and annotation.</title>
        <authorList>
            <consortium name="The Broad Institute Genomics Platform"/>
            <consortium name="The Broad Institute Genome Sequencing Center for Infectious Disease"/>
            <person name="Wu L."/>
            <person name="Ma J."/>
        </authorList>
    </citation>
    <scope>NUCLEOTIDE SEQUENCE [LARGE SCALE GENOMIC DNA]</scope>
    <source>
        <strain evidence="3">JCM 13378</strain>
    </source>
</reference>
<protein>
    <recommendedName>
        <fullName evidence="1">Phospholipid/glycerol acyltransferase domain-containing protein</fullName>
    </recommendedName>
</protein>
<dbReference type="EMBL" id="BAAAEI010000010">
    <property type="protein sequence ID" value="GAA0356657.1"/>
    <property type="molecule type" value="Genomic_DNA"/>
</dbReference>
<keyword evidence="3" id="KW-1185">Reference proteome</keyword>
<evidence type="ECO:0000259" key="1">
    <source>
        <dbReference type="Pfam" id="PF01553"/>
    </source>
</evidence>
<dbReference type="InterPro" id="IPR002123">
    <property type="entry name" value="Plipid/glycerol_acylTrfase"/>
</dbReference>
<dbReference type="Proteomes" id="UP001501757">
    <property type="component" value="Unassembled WGS sequence"/>
</dbReference>
<evidence type="ECO:0000313" key="3">
    <source>
        <dbReference type="Proteomes" id="UP001501757"/>
    </source>
</evidence>
<dbReference type="SUPFAM" id="SSF69593">
    <property type="entry name" value="Glycerol-3-phosphate (1)-acyltransferase"/>
    <property type="match status" value="1"/>
</dbReference>